<dbReference type="RefSeq" id="WP_063019832.1">
    <property type="nucleotide sequence ID" value="NZ_JBEYBR010000006.1"/>
</dbReference>
<organism evidence="1 2">
    <name type="scientific">Nocardia niwae</name>
    <dbReference type="NCBI Taxonomy" id="626084"/>
    <lineage>
        <taxon>Bacteria</taxon>
        <taxon>Bacillati</taxon>
        <taxon>Actinomycetota</taxon>
        <taxon>Actinomycetes</taxon>
        <taxon>Mycobacteriales</taxon>
        <taxon>Nocardiaceae</taxon>
        <taxon>Nocardia</taxon>
    </lineage>
</organism>
<keyword evidence="2" id="KW-1185">Reference proteome</keyword>
<gene>
    <name evidence="1" type="ORF">ABZ507_04255</name>
</gene>
<dbReference type="Proteomes" id="UP001550535">
    <property type="component" value="Unassembled WGS sequence"/>
</dbReference>
<reference evidence="1 2" key="1">
    <citation type="submission" date="2024-06" db="EMBL/GenBank/DDBJ databases">
        <title>The Natural Products Discovery Center: Release of the First 8490 Sequenced Strains for Exploring Actinobacteria Biosynthetic Diversity.</title>
        <authorList>
            <person name="Kalkreuter E."/>
            <person name="Kautsar S.A."/>
            <person name="Yang D."/>
            <person name="Bader C.D."/>
            <person name="Teijaro C.N."/>
            <person name="Fluegel L."/>
            <person name="Davis C.M."/>
            <person name="Simpson J.R."/>
            <person name="Lauterbach L."/>
            <person name="Steele A.D."/>
            <person name="Gui C."/>
            <person name="Meng S."/>
            <person name="Li G."/>
            <person name="Viehrig K."/>
            <person name="Ye F."/>
            <person name="Su P."/>
            <person name="Kiefer A.F."/>
            <person name="Nichols A."/>
            <person name="Cepeda A.J."/>
            <person name="Yan W."/>
            <person name="Fan B."/>
            <person name="Jiang Y."/>
            <person name="Adhikari A."/>
            <person name="Zheng C.-J."/>
            <person name="Schuster L."/>
            <person name="Cowan T.M."/>
            <person name="Smanski M.J."/>
            <person name="Chevrette M.G."/>
            <person name="De Carvalho L.P.S."/>
            <person name="Shen B."/>
        </authorList>
    </citation>
    <scope>NUCLEOTIDE SEQUENCE [LARGE SCALE GENOMIC DNA]</scope>
    <source>
        <strain evidence="1 2">NPDC019434</strain>
    </source>
</reference>
<accession>A0ABV2X550</accession>
<evidence type="ECO:0000313" key="2">
    <source>
        <dbReference type="Proteomes" id="UP001550535"/>
    </source>
</evidence>
<comment type="caution">
    <text evidence="1">The sequence shown here is derived from an EMBL/GenBank/DDBJ whole genome shotgun (WGS) entry which is preliminary data.</text>
</comment>
<proteinExistence type="predicted"/>
<evidence type="ECO:0000313" key="1">
    <source>
        <dbReference type="EMBL" id="MEU2121025.1"/>
    </source>
</evidence>
<sequence>MTETLKKEDLDKSIGDFKKAWDDWNNLPSKLNDAVDGLKWKAPPLYALVTSKRDDAQVELKKVMDKFVEIGEGIAAPYLFIQYAADWQAVGSTVRGAENAQSNPVISLDGHWTGAAKDRYSASRTSQQQAMATTADLCDKVHDQLISLARSGHALYTEIVKGIVGYYAKIVELIVDIAEIVGALEAAGVVGQLAGQAFTTMADLFTAALGNLQEQGIAANELKNLRNNPRGLPNNTWPSSVSNTFEDPKLWELVVK</sequence>
<evidence type="ECO:0008006" key="3">
    <source>
        <dbReference type="Google" id="ProtNLM"/>
    </source>
</evidence>
<name>A0ABV2X550_9NOCA</name>
<protein>
    <recommendedName>
        <fullName evidence="3">ESX-1 secretion-associated protein EspA/EspE-like domain-containing protein</fullName>
    </recommendedName>
</protein>
<dbReference type="EMBL" id="JBEYBR010000006">
    <property type="protein sequence ID" value="MEU2121025.1"/>
    <property type="molecule type" value="Genomic_DNA"/>
</dbReference>